<dbReference type="Pfam" id="PF00685">
    <property type="entry name" value="Sulfotransfer_1"/>
    <property type="match status" value="1"/>
</dbReference>
<dbReference type="InParanoid" id="A0A1Y1KUM8"/>
<dbReference type="Proteomes" id="UP000327044">
    <property type="component" value="Unassembled WGS sequence"/>
</dbReference>
<organism evidence="4">
    <name type="scientific">Photinus pyralis</name>
    <name type="common">Common eastern firefly</name>
    <name type="synonym">Lampyris pyralis</name>
    <dbReference type="NCBI Taxonomy" id="7054"/>
    <lineage>
        <taxon>Eukaryota</taxon>
        <taxon>Metazoa</taxon>
        <taxon>Ecdysozoa</taxon>
        <taxon>Arthropoda</taxon>
        <taxon>Hexapoda</taxon>
        <taxon>Insecta</taxon>
        <taxon>Pterygota</taxon>
        <taxon>Neoptera</taxon>
        <taxon>Endopterygota</taxon>
        <taxon>Coleoptera</taxon>
        <taxon>Polyphaga</taxon>
        <taxon>Elateriformia</taxon>
        <taxon>Elateroidea</taxon>
        <taxon>Lampyridae</taxon>
        <taxon>Lampyrinae</taxon>
        <taxon>Photinus</taxon>
    </lineage>
</organism>
<dbReference type="InterPro" id="IPR027417">
    <property type="entry name" value="P-loop_NTPase"/>
</dbReference>
<name>A0A1Y1KUM8_PHOPY</name>
<dbReference type="PANTHER" id="PTHR11783">
    <property type="entry name" value="SULFOTRANSFERASE SULT"/>
    <property type="match status" value="1"/>
</dbReference>
<evidence type="ECO:0000259" key="3">
    <source>
        <dbReference type="Pfam" id="PF00685"/>
    </source>
</evidence>
<dbReference type="GO" id="GO:0008146">
    <property type="term" value="F:sulfotransferase activity"/>
    <property type="evidence" value="ECO:0007669"/>
    <property type="project" value="InterPro"/>
</dbReference>
<keyword evidence="6" id="KW-1185">Reference proteome</keyword>
<evidence type="ECO:0000313" key="5">
    <source>
        <dbReference type="EMBL" id="KAB0801127.1"/>
    </source>
</evidence>
<proteinExistence type="inferred from homology"/>
<protein>
    <recommendedName>
        <fullName evidence="3">Sulfotransferase domain-containing protein</fullName>
    </recommendedName>
</protein>
<evidence type="ECO:0000313" key="4">
    <source>
        <dbReference type="EMBL" id="JAV64151.1"/>
    </source>
</evidence>
<dbReference type="SUPFAM" id="SSF52540">
    <property type="entry name" value="P-loop containing nucleoside triphosphate hydrolases"/>
    <property type="match status" value="1"/>
</dbReference>
<reference evidence="5 6" key="2">
    <citation type="journal article" date="2018" name="Elife">
        <title>Firefly genomes illuminate parallel origins of bioluminescence in beetles.</title>
        <authorList>
            <person name="Fallon T.R."/>
            <person name="Lower S.E."/>
            <person name="Chang C.H."/>
            <person name="Bessho-Uehara M."/>
            <person name="Martin G.J."/>
            <person name="Bewick A.J."/>
            <person name="Behringer M."/>
            <person name="Debat H.J."/>
            <person name="Wong I."/>
            <person name="Day J.C."/>
            <person name="Suvorov A."/>
            <person name="Silva C.J."/>
            <person name="Stanger-Hall K.F."/>
            <person name="Hall D.W."/>
            <person name="Schmitz R.J."/>
            <person name="Nelson D.R."/>
            <person name="Lewis S.M."/>
            <person name="Shigenobu S."/>
            <person name="Bybee S.M."/>
            <person name="Larracuente A.M."/>
            <person name="Oba Y."/>
            <person name="Weng J.K."/>
        </authorList>
    </citation>
    <scope>NUCLEOTIDE SEQUENCE [LARGE SCALE GENOMIC DNA]</scope>
    <source>
        <strain evidence="5">1611_PpyrPB1</strain>
        <tissue evidence="5">Whole body</tissue>
    </source>
</reference>
<comment type="similarity">
    <text evidence="1">Belongs to the sulfotransferase 1 family.</text>
</comment>
<evidence type="ECO:0000256" key="1">
    <source>
        <dbReference type="ARBA" id="ARBA00005771"/>
    </source>
</evidence>
<evidence type="ECO:0000256" key="2">
    <source>
        <dbReference type="ARBA" id="ARBA00022679"/>
    </source>
</evidence>
<dbReference type="EMBL" id="GEZM01075304">
    <property type="protein sequence ID" value="JAV64151.1"/>
    <property type="molecule type" value="Transcribed_RNA"/>
</dbReference>
<evidence type="ECO:0000313" key="6">
    <source>
        <dbReference type="Proteomes" id="UP000327044"/>
    </source>
</evidence>
<dbReference type="InterPro" id="IPR000863">
    <property type="entry name" value="Sulfotransferase_dom"/>
</dbReference>
<dbReference type="Gene3D" id="3.40.50.300">
    <property type="entry name" value="P-loop containing nucleotide triphosphate hydrolases"/>
    <property type="match status" value="1"/>
</dbReference>
<dbReference type="AlphaFoldDB" id="A0A1Y1KUM8"/>
<accession>A0A1Y1KUM8</accession>
<dbReference type="EMBL" id="VVIM01000003">
    <property type="protein sequence ID" value="KAB0801127.1"/>
    <property type="molecule type" value="Genomic_DNA"/>
</dbReference>
<sequence>MEENNYLPYLCEKTARSLCAKIKPFEVKNDDIFVIGATRSGTMWVQEMVWLIANDLDYEKAKEGAYYRVPLLEYSVYLCSKPGSQSYHMQERYEPNSIEFCKNLKSPRIIKTHLPEEYLPRQLFDKEKETKIIYIARNPKDVCLSGYHFKRIVMKCEFESLESYAEVFMSDSFPKGDYWKNVLYFWNRRHEDNILFITYEEMKKDLRAVMRKVAEFLGKVLTIEQEEELQRYLDFGSFKNNNALNQIDFFNADAYLRRGVVGGYKTEMSNELIDKFDSWSKECLKHSDYKL</sequence>
<reference evidence="4" key="1">
    <citation type="journal article" date="2016" name="Sci. Rep.">
        <title>Molecular characterization of firefly nuptial gifts: a multi-omics approach sheds light on postcopulatory sexual selection.</title>
        <authorList>
            <person name="Al-Wathiqui N."/>
            <person name="Fallon T.R."/>
            <person name="South A."/>
            <person name="Weng J.K."/>
            <person name="Lewis S.M."/>
        </authorList>
    </citation>
    <scope>NUCLEOTIDE SEQUENCE</scope>
</reference>
<gene>
    <name evidence="5" type="ORF">PPYR_05481</name>
</gene>
<reference evidence="5" key="3">
    <citation type="submission" date="2019-08" db="EMBL/GenBank/DDBJ databases">
        <authorList>
            <consortium name="Photinus pyralis genome working group"/>
            <person name="Fallon T.R."/>
            <person name="Sander Lower S.E."/>
            <person name="Weng J.-K."/>
        </authorList>
    </citation>
    <scope>NUCLEOTIDE SEQUENCE</scope>
    <source>
        <strain evidence="5">1611_PpyrPB1</strain>
        <tissue evidence="5">Whole body</tissue>
    </source>
</reference>
<feature type="domain" description="Sulfotransferase" evidence="3">
    <location>
        <begin position="30"/>
        <end position="286"/>
    </location>
</feature>
<keyword evidence="2" id="KW-0808">Transferase</keyword>